<protein>
    <submittedName>
        <fullName evidence="1">Uncharacterized protein</fullName>
    </submittedName>
</protein>
<organism evidence="1 2">
    <name type="scientific">Plasmodium gaboni</name>
    <dbReference type="NCBI Taxonomy" id="647221"/>
    <lineage>
        <taxon>Eukaryota</taxon>
        <taxon>Sar</taxon>
        <taxon>Alveolata</taxon>
        <taxon>Apicomplexa</taxon>
        <taxon>Aconoidasida</taxon>
        <taxon>Haemosporida</taxon>
        <taxon>Plasmodiidae</taxon>
        <taxon>Plasmodium</taxon>
        <taxon>Plasmodium (Laverania)</taxon>
    </lineage>
</organism>
<dbReference type="Proteomes" id="UP000831156">
    <property type="component" value="Chromosome 13"/>
</dbReference>
<sequence>MCDFLGTKLTDYKLNDIKKEFNKKTKHYDEYDFYVYYKNLLASERRKKERKEQKKRKYLTEQEKEDEFKPCNYISSIYKRVKNIERKNIYDYIDENDNIYEDIVTNRNYREEHNFTDDITFTFFNENLSYTLLRNNNYIDGIPIGVNVQIKKDIQKKQPDNNQIYSHIENNDEHKEITQKEFKYQGENKYKETKGNNKIIGPQMPHIFEEMRKQMKNEEYHNINQDNIKAYENEYVNILSYQNYMISIKRKEQKEYERYIQLTYIPKNNFEGAFYVKDKNDIKEIKNNEFNLLTYDFLHNKMIDNYDIEYEHENKYKKNKYGQNNKYIENKSNNNIYDNNIYDNNIYDNNIYDNNIYDNNIYDKKIDDDNIYSNNYLKSEESISLDNKSYDSDFGSVKRREKNKEDTHFVLYKNNFLIKEQDIYIYYKKYYESLFAKINIDKTHKNKDTEHFKEIYVLYNKLLNLNKDEILLTQNELINLYVPKKSWTQFNSSQNKNTDNMTYQKYELKNQINFNNDLKKKNRFYFFCKMNENKNVKIKNILSIKEMDEFKDLIKKFKTYDPEFYINEIINEDLNTNFQICDYEFSKVICEKLNIKNKDYKDNEKNDEKQESKIIDDFLKIPQFVFESIFCS</sequence>
<dbReference type="EMBL" id="LT969436">
    <property type="protein sequence ID" value="SOV17719.1"/>
    <property type="molecule type" value="Genomic_DNA"/>
</dbReference>
<accession>A0ABY1UVJ7</accession>
<evidence type="ECO:0000313" key="1">
    <source>
        <dbReference type="EMBL" id="SOV17719.1"/>
    </source>
</evidence>
<name>A0ABY1UVJ7_9APIC</name>
<proteinExistence type="predicted"/>
<evidence type="ECO:0000313" key="2">
    <source>
        <dbReference type="Proteomes" id="UP000831156"/>
    </source>
</evidence>
<reference evidence="1" key="1">
    <citation type="submission" date="2016-09" db="EMBL/GenBank/DDBJ databases">
        <authorList>
            <consortium name="Pathogen Informatics"/>
            <person name="Sun Q."/>
            <person name="Inoue M."/>
        </authorList>
    </citation>
    <scope>NUCLEOTIDE SEQUENCE</scope>
</reference>
<keyword evidence="2" id="KW-1185">Reference proteome</keyword>
<gene>
    <name evidence="1" type="ORF">PGABG01_1333800</name>
</gene>